<keyword evidence="2" id="KW-1185">Reference proteome</keyword>
<dbReference type="Proteomes" id="UP001177003">
    <property type="component" value="Chromosome 9"/>
</dbReference>
<accession>A0AA36A541</accession>
<protein>
    <submittedName>
        <fullName evidence="1">Uncharacterized protein</fullName>
    </submittedName>
</protein>
<sequence length="144" mass="16947">MDSNPSVPRFDNILDGSKYLEDFKENIDFLFKSYSYLKSTIDHVINQVWNQFPNNKEILEYADKRNVEFNQLHQNIELSCDPELKEVQLDQLSLTYFLDHPRVQEQSEVLTNTNELLEDHSIEPSKILSHPIVSNQVKLFDSNM</sequence>
<dbReference type="EMBL" id="OX465085">
    <property type="protein sequence ID" value="CAI9303382.1"/>
    <property type="molecule type" value="Genomic_DNA"/>
</dbReference>
<reference evidence="1" key="1">
    <citation type="submission" date="2023-04" db="EMBL/GenBank/DDBJ databases">
        <authorList>
            <person name="Vijverberg K."/>
            <person name="Xiong W."/>
            <person name="Schranz E."/>
        </authorList>
    </citation>
    <scope>NUCLEOTIDE SEQUENCE</scope>
</reference>
<name>A0AA36A541_LACSI</name>
<proteinExistence type="predicted"/>
<gene>
    <name evidence="1" type="ORF">LSALG_LOCUS41827</name>
</gene>
<evidence type="ECO:0000313" key="1">
    <source>
        <dbReference type="EMBL" id="CAI9303382.1"/>
    </source>
</evidence>
<evidence type="ECO:0000313" key="2">
    <source>
        <dbReference type="Proteomes" id="UP001177003"/>
    </source>
</evidence>
<organism evidence="1 2">
    <name type="scientific">Lactuca saligna</name>
    <name type="common">Willowleaf lettuce</name>
    <dbReference type="NCBI Taxonomy" id="75948"/>
    <lineage>
        <taxon>Eukaryota</taxon>
        <taxon>Viridiplantae</taxon>
        <taxon>Streptophyta</taxon>
        <taxon>Embryophyta</taxon>
        <taxon>Tracheophyta</taxon>
        <taxon>Spermatophyta</taxon>
        <taxon>Magnoliopsida</taxon>
        <taxon>eudicotyledons</taxon>
        <taxon>Gunneridae</taxon>
        <taxon>Pentapetalae</taxon>
        <taxon>asterids</taxon>
        <taxon>campanulids</taxon>
        <taxon>Asterales</taxon>
        <taxon>Asteraceae</taxon>
        <taxon>Cichorioideae</taxon>
        <taxon>Cichorieae</taxon>
        <taxon>Lactucinae</taxon>
        <taxon>Lactuca</taxon>
    </lineage>
</organism>
<dbReference type="AlphaFoldDB" id="A0AA36A541"/>